<protein>
    <submittedName>
        <fullName evidence="2 3">Uncharacterized protein</fullName>
    </submittedName>
</protein>
<dbReference type="KEGG" id="gtt:GUITHDRAFT_118778"/>
<accession>L1IGH2</accession>
<dbReference type="HOGENOM" id="CLU_464998_0_0_1"/>
<evidence type="ECO:0000313" key="2">
    <source>
        <dbReference type="EMBL" id="EKX35029.1"/>
    </source>
</evidence>
<dbReference type="AlphaFoldDB" id="L1IGH2"/>
<feature type="compositionally biased region" description="Basic and acidic residues" evidence="1">
    <location>
        <begin position="1"/>
        <end position="13"/>
    </location>
</feature>
<feature type="region of interest" description="Disordered" evidence="1">
    <location>
        <begin position="1"/>
        <end position="35"/>
    </location>
</feature>
<reference evidence="4" key="2">
    <citation type="submission" date="2012-11" db="EMBL/GenBank/DDBJ databases">
        <authorList>
            <person name="Kuo A."/>
            <person name="Curtis B.A."/>
            <person name="Tanifuji G."/>
            <person name="Burki F."/>
            <person name="Gruber A."/>
            <person name="Irimia M."/>
            <person name="Maruyama S."/>
            <person name="Arias M.C."/>
            <person name="Ball S.G."/>
            <person name="Gile G.H."/>
            <person name="Hirakawa Y."/>
            <person name="Hopkins J.F."/>
            <person name="Rensing S.A."/>
            <person name="Schmutz J."/>
            <person name="Symeonidi A."/>
            <person name="Elias M."/>
            <person name="Eveleigh R.J."/>
            <person name="Herman E.K."/>
            <person name="Klute M.J."/>
            <person name="Nakayama T."/>
            <person name="Obornik M."/>
            <person name="Reyes-Prieto A."/>
            <person name="Armbrust E.V."/>
            <person name="Aves S.J."/>
            <person name="Beiko R.G."/>
            <person name="Coutinho P."/>
            <person name="Dacks J.B."/>
            <person name="Durnford D.G."/>
            <person name="Fast N.M."/>
            <person name="Green B.R."/>
            <person name="Grisdale C."/>
            <person name="Hempe F."/>
            <person name="Henrissat B."/>
            <person name="Hoppner M.P."/>
            <person name="Ishida K.-I."/>
            <person name="Kim E."/>
            <person name="Koreny L."/>
            <person name="Kroth P.G."/>
            <person name="Liu Y."/>
            <person name="Malik S.-B."/>
            <person name="Maier U.G."/>
            <person name="McRose D."/>
            <person name="Mock T."/>
            <person name="Neilson J.A."/>
            <person name="Onodera N.T."/>
            <person name="Poole A.M."/>
            <person name="Pritham E.J."/>
            <person name="Richards T.A."/>
            <person name="Rocap G."/>
            <person name="Roy S.W."/>
            <person name="Sarai C."/>
            <person name="Schaack S."/>
            <person name="Shirato S."/>
            <person name="Slamovits C.H."/>
            <person name="Spencer D.F."/>
            <person name="Suzuki S."/>
            <person name="Worden A.Z."/>
            <person name="Zauner S."/>
            <person name="Barry K."/>
            <person name="Bell C."/>
            <person name="Bharti A.K."/>
            <person name="Crow J.A."/>
            <person name="Grimwood J."/>
            <person name="Kramer R."/>
            <person name="Lindquist E."/>
            <person name="Lucas S."/>
            <person name="Salamov A."/>
            <person name="McFadden G.I."/>
            <person name="Lane C.E."/>
            <person name="Keeling P.J."/>
            <person name="Gray M.W."/>
            <person name="Grigoriev I.V."/>
            <person name="Archibald J.M."/>
        </authorList>
    </citation>
    <scope>NUCLEOTIDE SEQUENCE</scope>
    <source>
        <strain evidence="4">CCMP2712</strain>
    </source>
</reference>
<gene>
    <name evidence="2" type="ORF">GUITHDRAFT_118778</name>
</gene>
<evidence type="ECO:0000313" key="4">
    <source>
        <dbReference type="Proteomes" id="UP000011087"/>
    </source>
</evidence>
<reference evidence="2 4" key="1">
    <citation type="journal article" date="2012" name="Nature">
        <title>Algal genomes reveal evolutionary mosaicism and the fate of nucleomorphs.</title>
        <authorList>
            <consortium name="DOE Joint Genome Institute"/>
            <person name="Curtis B.A."/>
            <person name="Tanifuji G."/>
            <person name="Burki F."/>
            <person name="Gruber A."/>
            <person name="Irimia M."/>
            <person name="Maruyama S."/>
            <person name="Arias M.C."/>
            <person name="Ball S.G."/>
            <person name="Gile G.H."/>
            <person name="Hirakawa Y."/>
            <person name="Hopkins J.F."/>
            <person name="Kuo A."/>
            <person name="Rensing S.A."/>
            <person name="Schmutz J."/>
            <person name="Symeonidi A."/>
            <person name="Elias M."/>
            <person name="Eveleigh R.J."/>
            <person name="Herman E.K."/>
            <person name="Klute M.J."/>
            <person name="Nakayama T."/>
            <person name="Obornik M."/>
            <person name="Reyes-Prieto A."/>
            <person name="Armbrust E.V."/>
            <person name="Aves S.J."/>
            <person name="Beiko R.G."/>
            <person name="Coutinho P."/>
            <person name="Dacks J.B."/>
            <person name="Durnford D.G."/>
            <person name="Fast N.M."/>
            <person name="Green B.R."/>
            <person name="Grisdale C.J."/>
            <person name="Hempel F."/>
            <person name="Henrissat B."/>
            <person name="Hoppner M.P."/>
            <person name="Ishida K."/>
            <person name="Kim E."/>
            <person name="Koreny L."/>
            <person name="Kroth P.G."/>
            <person name="Liu Y."/>
            <person name="Malik S.B."/>
            <person name="Maier U.G."/>
            <person name="McRose D."/>
            <person name="Mock T."/>
            <person name="Neilson J.A."/>
            <person name="Onodera N.T."/>
            <person name="Poole A.M."/>
            <person name="Pritham E.J."/>
            <person name="Richards T.A."/>
            <person name="Rocap G."/>
            <person name="Roy S.W."/>
            <person name="Sarai C."/>
            <person name="Schaack S."/>
            <person name="Shirato S."/>
            <person name="Slamovits C.H."/>
            <person name="Spencer D.F."/>
            <person name="Suzuki S."/>
            <person name="Worden A.Z."/>
            <person name="Zauner S."/>
            <person name="Barry K."/>
            <person name="Bell C."/>
            <person name="Bharti A.K."/>
            <person name="Crow J.A."/>
            <person name="Grimwood J."/>
            <person name="Kramer R."/>
            <person name="Lindquist E."/>
            <person name="Lucas S."/>
            <person name="Salamov A."/>
            <person name="McFadden G.I."/>
            <person name="Lane C.E."/>
            <person name="Keeling P.J."/>
            <person name="Gray M.W."/>
            <person name="Grigoriev I.V."/>
            <person name="Archibald J.M."/>
        </authorList>
    </citation>
    <scope>NUCLEOTIDE SEQUENCE</scope>
    <source>
        <strain evidence="2 4">CCMP2712</strain>
    </source>
</reference>
<dbReference type="EMBL" id="JH993098">
    <property type="protein sequence ID" value="EKX35029.1"/>
    <property type="molecule type" value="Genomic_DNA"/>
</dbReference>
<dbReference type="PaxDb" id="55529-EKX35029"/>
<evidence type="ECO:0000313" key="3">
    <source>
        <dbReference type="EnsemblProtists" id="EKX35029"/>
    </source>
</evidence>
<evidence type="ECO:0000256" key="1">
    <source>
        <dbReference type="SAM" id="MobiDB-lite"/>
    </source>
</evidence>
<dbReference type="RefSeq" id="XP_005822009.1">
    <property type="nucleotide sequence ID" value="XM_005821952.1"/>
</dbReference>
<dbReference type="GeneID" id="17291777"/>
<name>L1IGH2_GUITC</name>
<dbReference type="EnsemblProtists" id="EKX35029">
    <property type="protein sequence ID" value="EKX35029"/>
    <property type="gene ID" value="GUITHDRAFT_118778"/>
</dbReference>
<reference evidence="3" key="3">
    <citation type="submission" date="2015-06" db="UniProtKB">
        <authorList>
            <consortium name="EnsemblProtists"/>
        </authorList>
    </citation>
    <scope>IDENTIFICATION</scope>
</reference>
<dbReference type="Proteomes" id="UP000011087">
    <property type="component" value="Unassembled WGS sequence"/>
</dbReference>
<proteinExistence type="predicted"/>
<organism evidence="2">
    <name type="scientific">Guillardia theta (strain CCMP2712)</name>
    <name type="common">Cryptophyte</name>
    <dbReference type="NCBI Taxonomy" id="905079"/>
    <lineage>
        <taxon>Eukaryota</taxon>
        <taxon>Cryptophyceae</taxon>
        <taxon>Pyrenomonadales</taxon>
        <taxon>Geminigeraceae</taxon>
        <taxon>Guillardia</taxon>
    </lineage>
</organism>
<keyword evidence="4" id="KW-1185">Reference proteome</keyword>
<sequence length="587" mass="65453">MPRKSNTEIRENSDSIPVGEDADVPMYGSPEPDAGVCKQSPTVINTELLPREVLLNPNNLWLERYPLPALDQRTLNLSTVVAITVDTVYCTQKSFMTEKADREMRYGKEIKAIPSGFAVIAPLSAGWAKAPLEDRPGKDARFIADMSVCAETGARELLIRSFEKHESNPQYKGPVRDDLATLIRQGATLRMSTTMKTFEFEKKNAKQQGYKPLFPANMEMITPFTLVELTLKPNHAGRNEGGDLVQIKQIRVLPLTLHSFVDAMEKFPNTFDAQKVVTDHCKTFAPEGSAPCSVWFFGAGGECAFLDNVSPLMQAVRPDVSREHCMVQLVNVCVETASSPITLDTVDVSESLLLRYTNCKDVECACRFLELAACCQAVRLFVVRNNGNMRGDDNGVIEGLSKYRGIPVIDFYKMLQIDPSRGMEDPVLAFMSRVGRMEGTAPVSQDLPGDARVSYDPCTFMLSINTNHFYVFEADGVEMKRMIVIRVDLRVRDKKDAEDHEEGVSVDFQPYHRAFRLRKCCRVHIDLGPKLDSEGRFISNVEEKDYLCMLLNIASARPRAFGGSAVDAPRELKKRAAPSGCDGFDSD</sequence>